<dbReference type="Proteomes" id="UP001151760">
    <property type="component" value="Unassembled WGS sequence"/>
</dbReference>
<protein>
    <submittedName>
        <fullName evidence="2">Uncharacterized protein</fullName>
    </submittedName>
</protein>
<accession>A0ABQ5JBI3</accession>
<evidence type="ECO:0000313" key="3">
    <source>
        <dbReference type="Proteomes" id="UP001151760"/>
    </source>
</evidence>
<dbReference type="EMBL" id="BQNB010021634">
    <property type="protein sequence ID" value="GJU08474.1"/>
    <property type="molecule type" value="Genomic_DNA"/>
</dbReference>
<proteinExistence type="predicted"/>
<feature type="compositionally biased region" description="Low complexity" evidence="1">
    <location>
        <begin position="276"/>
        <end position="300"/>
    </location>
</feature>
<feature type="compositionally biased region" description="Basic and acidic residues" evidence="1">
    <location>
        <begin position="461"/>
        <end position="472"/>
    </location>
</feature>
<sequence>MFAAGSTKDSKNSGGLGFVELSTCSSRFIRVSVVVYDWLIEFRVPYYLVYSKEVAGTGNCFVAVGYGFGVAADTVMSDSKDSMVTYTAVSSPFEGLLDIRSQGVDEPPMMPEDPYAYVLAAFQAPPSPDYVSGPEYPPSPDFVLEPVYPEIMPPEDESDPEEDSEEDDDEDHKEDPADYPADGGDDGDDEDESSDDDEDNDVDIEGDEEEEGCQTSCYTYSTTITTSLWLSPLPQIPSPPLPSILSPLPVSSPPPASPTYPLGYRAAMIRLRAEAPSTSHSPPPHIILSHTRADTPPSGTPSLLPIPLPTSSPSLLLPSTDYGADRPEVCLPPQKRLCFAFGPRYEVEESSSAAPARPTGGFRADYGFVATMDREIRDRRAHARIALLMEREARMSREAWGRSMDASYLVRSEVMSLRTMVLGQQAVLTELQAVDRRRQGDYRVAGSRPQETGTVHCRTKAAKETLDPDDRV</sequence>
<keyword evidence="3" id="KW-1185">Reference proteome</keyword>
<feature type="region of interest" description="Disordered" evidence="1">
    <location>
        <begin position="129"/>
        <end position="215"/>
    </location>
</feature>
<feature type="compositionally biased region" description="Acidic residues" evidence="1">
    <location>
        <begin position="183"/>
        <end position="212"/>
    </location>
</feature>
<evidence type="ECO:0000313" key="2">
    <source>
        <dbReference type="EMBL" id="GJU08474.1"/>
    </source>
</evidence>
<evidence type="ECO:0000256" key="1">
    <source>
        <dbReference type="SAM" id="MobiDB-lite"/>
    </source>
</evidence>
<feature type="region of interest" description="Disordered" evidence="1">
    <location>
        <begin position="275"/>
        <end position="300"/>
    </location>
</feature>
<comment type="caution">
    <text evidence="2">The sequence shown here is derived from an EMBL/GenBank/DDBJ whole genome shotgun (WGS) entry which is preliminary data.</text>
</comment>
<organism evidence="2 3">
    <name type="scientific">Tanacetum coccineum</name>
    <dbReference type="NCBI Taxonomy" id="301880"/>
    <lineage>
        <taxon>Eukaryota</taxon>
        <taxon>Viridiplantae</taxon>
        <taxon>Streptophyta</taxon>
        <taxon>Embryophyta</taxon>
        <taxon>Tracheophyta</taxon>
        <taxon>Spermatophyta</taxon>
        <taxon>Magnoliopsida</taxon>
        <taxon>eudicotyledons</taxon>
        <taxon>Gunneridae</taxon>
        <taxon>Pentapetalae</taxon>
        <taxon>asterids</taxon>
        <taxon>campanulids</taxon>
        <taxon>Asterales</taxon>
        <taxon>Asteraceae</taxon>
        <taxon>Asteroideae</taxon>
        <taxon>Anthemideae</taxon>
        <taxon>Anthemidinae</taxon>
        <taxon>Tanacetum</taxon>
    </lineage>
</organism>
<gene>
    <name evidence="2" type="ORF">Tco_1124904</name>
</gene>
<feature type="region of interest" description="Disordered" evidence="1">
    <location>
        <begin position="441"/>
        <end position="472"/>
    </location>
</feature>
<reference evidence="2" key="1">
    <citation type="journal article" date="2022" name="Int. J. Mol. Sci.">
        <title>Draft Genome of Tanacetum Coccineum: Genomic Comparison of Closely Related Tanacetum-Family Plants.</title>
        <authorList>
            <person name="Yamashiro T."/>
            <person name="Shiraishi A."/>
            <person name="Nakayama K."/>
            <person name="Satake H."/>
        </authorList>
    </citation>
    <scope>NUCLEOTIDE SEQUENCE</scope>
</reference>
<reference evidence="2" key="2">
    <citation type="submission" date="2022-01" db="EMBL/GenBank/DDBJ databases">
        <authorList>
            <person name="Yamashiro T."/>
            <person name="Shiraishi A."/>
            <person name="Satake H."/>
            <person name="Nakayama K."/>
        </authorList>
    </citation>
    <scope>NUCLEOTIDE SEQUENCE</scope>
</reference>
<feature type="compositionally biased region" description="Acidic residues" evidence="1">
    <location>
        <begin position="153"/>
        <end position="172"/>
    </location>
</feature>
<name>A0ABQ5JBI3_9ASTR</name>